<feature type="transmembrane region" description="Helical" evidence="14">
    <location>
        <begin position="57"/>
        <end position="75"/>
    </location>
</feature>
<evidence type="ECO:0000256" key="5">
    <source>
        <dbReference type="ARBA" id="ARBA00022519"/>
    </source>
</evidence>
<evidence type="ECO:0000313" key="16">
    <source>
        <dbReference type="EMBL" id="HJA08308.1"/>
    </source>
</evidence>
<evidence type="ECO:0000313" key="17">
    <source>
        <dbReference type="Proteomes" id="UP000824225"/>
    </source>
</evidence>
<dbReference type="PANTHER" id="PTHR30561:SF0">
    <property type="entry name" value="GUANIDINIUM EXPORTER"/>
    <property type="match status" value="1"/>
</dbReference>
<evidence type="ECO:0000256" key="3">
    <source>
        <dbReference type="ARBA" id="ARBA00022475"/>
    </source>
</evidence>
<feature type="transmembrane region" description="Helical" evidence="14">
    <location>
        <begin position="205"/>
        <end position="225"/>
    </location>
</feature>
<evidence type="ECO:0000256" key="7">
    <source>
        <dbReference type="ARBA" id="ARBA00022692"/>
    </source>
</evidence>
<evidence type="ECO:0000256" key="4">
    <source>
        <dbReference type="ARBA" id="ARBA00022516"/>
    </source>
</evidence>
<dbReference type="EMBL" id="DXAN01000007">
    <property type="protein sequence ID" value="HJA08308.1"/>
    <property type="molecule type" value="Genomic_DNA"/>
</dbReference>
<dbReference type="GO" id="GO:0005886">
    <property type="term" value="C:plasma membrane"/>
    <property type="evidence" value="ECO:0007669"/>
    <property type="project" value="UniProtKB-SubCell"/>
</dbReference>
<protein>
    <recommendedName>
        <fullName evidence="13">Guanidinium exporter</fullName>
    </recommendedName>
</protein>
<evidence type="ECO:0000256" key="14">
    <source>
        <dbReference type="SAM" id="Phobius"/>
    </source>
</evidence>
<accession>A0A9D2HBW1</accession>
<keyword evidence="4" id="KW-0444">Lipid biosynthesis</keyword>
<evidence type="ECO:0000256" key="6">
    <source>
        <dbReference type="ARBA" id="ARBA00022556"/>
    </source>
</evidence>
<name>A0A9D2HBW1_9BACT</name>
<proteinExistence type="inferred from homology"/>
<dbReference type="InterPro" id="IPR000390">
    <property type="entry name" value="Small_drug/metabolite_transptr"/>
</dbReference>
<comment type="subcellular location">
    <subcellularLocation>
        <location evidence="1">Cell membrane</location>
        <topology evidence="1">Multi-pass membrane protein</topology>
    </subcellularLocation>
</comment>
<evidence type="ECO:0000256" key="11">
    <source>
        <dbReference type="ARBA" id="ARBA00023136"/>
    </source>
</evidence>
<evidence type="ECO:0000256" key="12">
    <source>
        <dbReference type="ARBA" id="ARBA00038151"/>
    </source>
</evidence>
<evidence type="ECO:0000256" key="8">
    <source>
        <dbReference type="ARBA" id="ARBA00022985"/>
    </source>
</evidence>
<feature type="domain" description="EamA" evidence="15">
    <location>
        <begin position="167"/>
        <end position="275"/>
    </location>
</feature>
<dbReference type="PANTHER" id="PTHR30561">
    <property type="entry name" value="SMR FAMILY PROTON-DEPENDENT DRUG EFFLUX TRANSPORTER SUGE"/>
    <property type="match status" value="1"/>
</dbReference>
<dbReference type="Gene3D" id="1.10.3730.20">
    <property type="match status" value="2"/>
</dbReference>
<comment type="caution">
    <text evidence="16">The sequence shown here is derived from an EMBL/GenBank/DDBJ whole genome shotgun (WGS) entry which is preliminary data.</text>
</comment>
<dbReference type="GO" id="GO:0022857">
    <property type="term" value="F:transmembrane transporter activity"/>
    <property type="evidence" value="ECO:0007669"/>
    <property type="project" value="InterPro"/>
</dbReference>
<dbReference type="GO" id="GO:0009245">
    <property type="term" value="P:lipid A biosynthetic process"/>
    <property type="evidence" value="ECO:0007669"/>
    <property type="project" value="UniProtKB-KW"/>
</dbReference>
<evidence type="ECO:0000256" key="2">
    <source>
        <dbReference type="ARBA" id="ARBA00022448"/>
    </source>
</evidence>
<feature type="transmembrane region" description="Helical" evidence="14">
    <location>
        <begin position="231"/>
        <end position="253"/>
    </location>
</feature>
<reference evidence="16" key="2">
    <citation type="submission" date="2021-04" db="EMBL/GenBank/DDBJ databases">
        <authorList>
            <person name="Gilroy R."/>
        </authorList>
    </citation>
    <scope>NUCLEOTIDE SEQUENCE</scope>
    <source>
        <strain evidence="16">CHK186-16707</strain>
    </source>
</reference>
<reference evidence="16" key="1">
    <citation type="journal article" date="2021" name="PeerJ">
        <title>Extensive microbial diversity within the chicken gut microbiome revealed by metagenomics and culture.</title>
        <authorList>
            <person name="Gilroy R."/>
            <person name="Ravi A."/>
            <person name="Getino M."/>
            <person name="Pursley I."/>
            <person name="Horton D.L."/>
            <person name="Alikhan N.F."/>
            <person name="Baker D."/>
            <person name="Gharbi K."/>
            <person name="Hall N."/>
            <person name="Watson M."/>
            <person name="Adriaenssens E.M."/>
            <person name="Foster-Nyarko E."/>
            <person name="Jarju S."/>
            <person name="Secka A."/>
            <person name="Antonio M."/>
            <person name="Oren A."/>
            <person name="Chaudhuri R.R."/>
            <person name="La Ragione R."/>
            <person name="Hildebrand F."/>
            <person name="Pallen M.J."/>
        </authorList>
    </citation>
    <scope>NUCLEOTIDE SEQUENCE</scope>
    <source>
        <strain evidence="16">CHK186-16707</strain>
    </source>
</reference>
<keyword evidence="3" id="KW-1003">Cell membrane</keyword>
<evidence type="ECO:0000256" key="10">
    <source>
        <dbReference type="ARBA" id="ARBA00023098"/>
    </source>
</evidence>
<keyword evidence="11 14" id="KW-0472">Membrane</keyword>
<feature type="transmembrane region" description="Helical" evidence="14">
    <location>
        <begin position="114"/>
        <end position="131"/>
    </location>
</feature>
<dbReference type="AlphaFoldDB" id="A0A9D2HBW1"/>
<evidence type="ECO:0000256" key="9">
    <source>
        <dbReference type="ARBA" id="ARBA00022989"/>
    </source>
</evidence>
<evidence type="ECO:0000259" key="15">
    <source>
        <dbReference type="Pfam" id="PF00892"/>
    </source>
</evidence>
<dbReference type="SUPFAM" id="SSF103481">
    <property type="entry name" value="Multidrug resistance efflux transporter EmrE"/>
    <property type="match status" value="2"/>
</dbReference>
<organism evidence="16 17">
    <name type="scientific">Candidatus Mailhella merdigallinarum</name>
    <dbReference type="NCBI Taxonomy" id="2838658"/>
    <lineage>
        <taxon>Bacteria</taxon>
        <taxon>Pseudomonadati</taxon>
        <taxon>Thermodesulfobacteriota</taxon>
        <taxon>Desulfovibrionia</taxon>
        <taxon>Desulfovibrionales</taxon>
        <taxon>Desulfovibrionaceae</taxon>
        <taxon>Mailhella</taxon>
    </lineage>
</organism>
<keyword evidence="2" id="KW-0813">Transport</keyword>
<keyword evidence="8" id="KW-0448">Lipopolysaccharide biosynthesis</keyword>
<keyword evidence="5" id="KW-0997">Cell inner membrane</keyword>
<evidence type="ECO:0000256" key="1">
    <source>
        <dbReference type="ARBA" id="ARBA00004651"/>
    </source>
</evidence>
<feature type="transmembrane region" description="Helical" evidence="14">
    <location>
        <begin position="171"/>
        <end position="193"/>
    </location>
</feature>
<evidence type="ECO:0000256" key="13">
    <source>
        <dbReference type="ARBA" id="ARBA00039168"/>
    </source>
</evidence>
<sequence length="278" mass="28957">MPAHIALLVLFAALLHATWNTIVKGGENKLYESALNALGGGLGALCLVPFLSFPASAAWPFLGLSCCCHLAYYVSIAEVYKVVDLSVGYTIMRGSAPLFTAVAMVSLGTSLSPAGWGGLLAICSGIACLALQGGPSRLGRHGLWLVLRTAFIIMGYTLSDGFGGQRSGDSVGYACWIFVLNIFPLHAVVLARSGRDYLRYARKRALPSLGGGLCGLGSYGIAIWAMSAAPIALVAALRETSVVFGMLLAVLFLGERFSRLRAAAVALVAAGAMLLKAG</sequence>
<keyword evidence="7 14" id="KW-0812">Transmembrane</keyword>
<dbReference type="InterPro" id="IPR037185">
    <property type="entry name" value="EmrE-like"/>
</dbReference>
<keyword evidence="9 14" id="KW-1133">Transmembrane helix</keyword>
<feature type="transmembrane region" description="Helical" evidence="14">
    <location>
        <begin position="87"/>
        <end position="108"/>
    </location>
</feature>
<dbReference type="Pfam" id="PF00892">
    <property type="entry name" value="EamA"/>
    <property type="match status" value="1"/>
</dbReference>
<gene>
    <name evidence="16" type="ORF">H9962_03845</name>
</gene>
<dbReference type="GO" id="GO:0009103">
    <property type="term" value="P:lipopolysaccharide biosynthetic process"/>
    <property type="evidence" value="ECO:0007669"/>
    <property type="project" value="UniProtKB-KW"/>
</dbReference>
<feature type="transmembrane region" description="Helical" evidence="14">
    <location>
        <begin position="143"/>
        <end position="159"/>
    </location>
</feature>
<dbReference type="Proteomes" id="UP000824225">
    <property type="component" value="Unassembled WGS sequence"/>
</dbReference>
<dbReference type="InterPro" id="IPR000620">
    <property type="entry name" value="EamA_dom"/>
</dbReference>
<keyword evidence="6" id="KW-0441">Lipid A biosynthesis</keyword>
<keyword evidence="10" id="KW-0443">Lipid metabolism</keyword>
<comment type="similarity">
    <text evidence="12">Belongs to the drug/metabolite transporter (DMT) superfamily. Small multidrug resistance (SMR) (TC 2.A.7.1) family. Gdx/SugE subfamily.</text>
</comment>